<dbReference type="InterPro" id="IPR026414">
    <property type="entry name" value="ExosoTase_F-assoc_memb"/>
</dbReference>
<dbReference type="KEGG" id="mcaa:R3L15_10590"/>
<dbReference type="RefSeq" id="WP_338731609.1">
    <property type="nucleotide sequence ID" value="NZ_CP136924.1"/>
</dbReference>
<reference evidence="3 4" key="1">
    <citation type="submission" date="2023-10" db="EMBL/GenBank/DDBJ databases">
        <title>Culture-based analysis of two novel bacteria associated with mangrove crab gills.</title>
        <authorList>
            <person name="Yang X."/>
            <person name="Garuglieri E."/>
            <person name="Van Goethem M.W."/>
            <person name="Fusi M."/>
            <person name="Marasco R."/>
            <person name="Daffonchio D.G."/>
        </authorList>
    </citation>
    <scope>NUCLEOTIDE SEQUENCE</scope>
    <source>
        <strain evidence="3">UG2-1</strain>
        <strain evidence="2">UG2-2</strain>
        <strain evidence="4">UG2_2</strain>
    </source>
</reference>
<evidence type="ECO:0000256" key="1">
    <source>
        <dbReference type="SAM" id="Phobius"/>
    </source>
</evidence>
<dbReference type="Proteomes" id="UP001368318">
    <property type="component" value="Chromosome"/>
</dbReference>
<sequence length="148" mass="17839">MQKKYRLLGLVILIGSLILIRVFEQQLFYDPYLQFFKNDYLYLDAPKYEAFNLVVFTTLRYVLNTLISLGILFVIFLDKEMVKFSLLIYTISYVILILLFLYFILNPKQEGYFLFFNVRRFLIQPILLLLLVPAFYYNKRKGKIKTRN</sequence>
<evidence type="ECO:0000313" key="3">
    <source>
        <dbReference type="EMBL" id="WXA12567.1"/>
    </source>
</evidence>
<keyword evidence="4" id="KW-1185">Reference proteome</keyword>
<feature type="transmembrane region" description="Helical" evidence="1">
    <location>
        <begin position="84"/>
        <end position="105"/>
    </location>
</feature>
<dbReference type="NCBIfam" id="TIGR04127">
    <property type="entry name" value="flavo_near_exo"/>
    <property type="match status" value="1"/>
</dbReference>
<dbReference type="EMBL" id="CP136924">
    <property type="protein sequence ID" value="WXA02272.1"/>
    <property type="molecule type" value="Genomic_DNA"/>
</dbReference>
<feature type="transmembrane region" description="Helical" evidence="1">
    <location>
        <begin position="117"/>
        <end position="137"/>
    </location>
</feature>
<keyword evidence="1" id="KW-1133">Transmembrane helix</keyword>
<gene>
    <name evidence="3" type="ORF">R3L15_10590</name>
    <name evidence="2" type="ORF">R3L16_11000</name>
</gene>
<evidence type="ECO:0000313" key="4">
    <source>
        <dbReference type="Proteomes" id="UP001368318"/>
    </source>
</evidence>
<keyword evidence="1" id="KW-0812">Transmembrane</keyword>
<organism evidence="3">
    <name type="scientific">Mangrovimonas cancribranchiae</name>
    <dbReference type="NCBI Taxonomy" id="3080055"/>
    <lineage>
        <taxon>Bacteria</taxon>
        <taxon>Pseudomonadati</taxon>
        <taxon>Bacteroidota</taxon>
        <taxon>Flavobacteriia</taxon>
        <taxon>Flavobacteriales</taxon>
        <taxon>Flavobacteriaceae</taxon>
        <taxon>Mangrovimonas</taxon>
    </lineage>
</organism>
<accession>A0AAU6P5N8</accession>
<evidence type="ECO:0000313" key="2">
    <source>
        <dbReference type="EMBL" id="WXA02272.1"/>
    </source>
</evidence>
<dbReference type="AlphaFoldDB" id="A0AAU6P5N8"/>
<feature type="transmembrane region" description="Helical" evidence="1">
    <location>
        <begin position="50"/>
        <end position="77"/>
    </location>
</feature>
<name>A0AAU6P5N8_9FLAO</name>
<dbReference type="EMBL" id="CP136925">
    <property type="protein sequence ID" value="WXA12567.1"/>
    <property type="molecule type" value="Genomic_DNA"/>
</dbReference>
<protein>
    <submittedName>
        <fullName evidence="3">Exosortase F system-associated protein</fullName>
    </submittedName>
</protein>
<feature type="transmembrane region" description="Helical" evidence="1">
    <location>
        <begin position="7"/>
        <end position="23"/>
    </location>
</feature>
<proteinExistence type="predicted"/>
<keyword evidence="1" id="KW-0472">Membrane</keyword>